<gene>
    <name evidence="2" type="ORF">SLS60_007637</name>
</gene>
<keyword evidence="3" id="KW-1185">Reference proteome</keyword>
<evidence type="ECO:0000313" key="3">
    <source>
        <dbReference type="Proteomes" id="UP001521785"/>
    </source>
</evidence>
<comment type="caution">
    <text evidence="2">The sequence shown here is derived from an EMBL/GenBank/DDBJ whole genome shotgun (WGS) entry which is preliminary data.</text>
</comment>
<name>A0ABR3R786_9PLEO</name>
<organism evidence="2 3">
    <name type="scientific">Paraconiothyrium brasiliense</name>
    <dbReference type="NCBI Taxonomy" id="300254"/>
    <lineage>
        <taxon>Eukaryota</taxon>
        <taxon>Fungi</taxon>
        <taxon>Dikarya</taxon>
        <taxon>Ascomycota</taxon>
        <taxon>Pezizomycotina</taxon>
        <taxon>Dothideomycetes</taxon>
        <taxon>Pleosporomycetidae</taxon>
        <taxon>Pleosporales</taxon>
        <taxon>Massarineae</taxon>
        <taxon>Didymosphaeriaceae</taxon>
        <taxon>Paraconiothyrium</taxon>
    </lineage>
</organism>
<proteinExistence type="predicted"/>
<feature type="signal peptide" evidence="1">
    <location>
        <begin position="1"/>
        <end position="17"/>
    </location>
</feature>
<dbReference type="Proteomes" id="UP001521785">
    <property type="component" value="Unassembled WGS sequence"/>
</dbReference>
<accession>A0ABR3R786</accession>
<keyword evidence="1" id="KW-0732">Signal</keyword>
<dbReference type="EMBL" id="JAKJXO020000010">
    <property type="protein sequence ID" value="KAL1599832.1"/>
    <property type="molecule type" value="Genomic_DNA"/>
</dbReference>
<sequence length="213" mass="23296">MVSKLLTISALVATVLALPDVTPKQLPSGCASYPNYHADSGETDGFLVEVVDSENPAIEGFYDTSDYSVGIGAQGRPYMRWGYLTIPTRNDIAKTGLKCSDGVLRAWVDTELTAAGAPTNTQWSPLALSPYANDGVLLYKVEGEEVRVYEHYVGEEKQPGLFLGGYDNSTTWGFTYIEPHATSEYGNYQMRLIRTTEDVGTNETRGFVKIQGS</sequence>
<evidence type="ECO:0000256" key="1">
    <source>
        <dbReference type="SAM" id="SignalP"/>
    </source>
</evidence>
<evidence type="ECO:0000313" key="2">
    <source>
        <dbReference type="EMBL" id="KAL1599832.1"/>
    </source>
</evidence>
<evidence type="ECO:0008006" key="4">
    <source>
        <dbReference type="Google" id="ProtNLM"/>
    </source>
</evidence>
<feature type="chain" id="PRO_5045123388" description="Secreted protein" evidence="1">
    <location>
        <begin position="18"/>
        <end position="213"/>
    </location>
</feature>
<protein>
    <recommendedName>
        <fullName evidence="4">Secreted protein</fullName>
    </recommendedName>
</protein>
<reference evidence="2 3" key="1">
    <citation type="submission" date="2024-02" db="EMBL/GenBank/DDBJ databases">
        <title>De novo assembly and annotation of 12 fungi associated with fruit tree decline syndrome in Ontario, Canada.</title>
        <authorList>
            <person name="Sulman M."/>
            <person name="Ellouze W."/>
            <person name="Ilyukhin E."/>
        </authorList>
    </citation>
    <scope>NUCLEOTIDE SEQUENCE [LARGE SCALE GENOMIC DNA]</scope>
    <source>
        <strain evidence="2 3">M42-189</strain>
    </source>
</reference>